<dbReference type="EMBL" id="PXWF02000246">
    <property type="protein sequence ID" value="PWF46055.1"/>
    <property type="molecule type" value="Genomic_DNA"/>
</dbReference>
<name>A0A2U2HI76_9BURK</name>
<gene>
    <name evidence="2" type="ORF">C7C56_016830</name>
</gene>
<dbReference type="OrthoDB" id="151621at2"/>
<evidence type="ECO:0000259" key="1">
    <source>
        <dbReference type="Pfam" id="PF10006"/>
    </source>
</evidence>
<evidence type="ECO:0000313" key="3">
    <source>
        <dbReference type="Proteomes" id="UP000241421"/>
    </source>
</evidence>
<dbReference type="Pfam" id="PF10006">
    <property type="entry name" value="DUF2249"/>
    <property type="match status" value="1"/>
</dbReference>
<reference evidence="2 3" key="1">
    <citation type="submission" date="2018-04" db="EMBL/GenBank/DDBJ databases">
        <title>Massilia violaceinigra sp. nov., a novel purple-pigmented bacterium isolated from Tianshan glacier, Xinjiang, China.</title>
        <authorList>
            <person name="Wang H."/>
        </authorList>
    </citation>
    <scope>NUCLEOTIDE SEQUENCE [LARGE SCALE GENOMIC DNA]</scope>
    <source>
        <strain evidence="2 3">B448-2</strain>
    </source>
</reference>
<keyword evidence="3" id="KW-1185">Reference proteome</keyword>
<comment type="caution">
    <text evidence="2">The sequence shown here is derived from an EMBL/GenBank/DDBJ whole genome shotgun (WGS) entry which is preliminary data.</text>
</comment>
<proteinExistence type="predicted"/>
<protein>
    <submittedName>
        <fullName evidence="2">DUF2249 domain-containing protein</fullName>
    </submittedName>
</protein>
<dbReference type="SUPFAM" id="SSF64307">
    <property type="entry name" value="SirA-like"/>
    <property type="match status" value="1"/>
</dbReference>
<dbReference type="Proteomes" id="UP000241421">
    <property type="component" value="Unassembled WGS sequence"/>
</dbReference>
<accession>A0A2U2HI76</accession>
<dbReference type="AlphaFoldDB" id="A0A2U2HI76"/>
<organism evidence="2 3">
    <name type="scientific">Massilia glaciei</name>
    <dbReference type="NCBI Taxonomy" id="1524097"/>
    <lineage>
        <taxon>Bacteria</taxon>
        <taxon>Pseudomonadati</taxon>
        <taxon>Pseudomonadota</taxon>
        <taxon>Betaproteobacteria</taxon>
        <taxon>Burkholderiales</taxon>
        <taxon>Oxalobacteraceae</taxon>
        <taxon>Telluria group</taxon>
        <taxon>Massilia</taxon>
    </lineage>
</organism>
<dbReference type="RefSeq" id="WP_106758533.1">
    <property type="nucleotide sequence ID" value="NZ_PXWF02000246.1"/>
</dbReference>
<dbReference type="InterPro" id="IPR036868">
    <property type="entry name" value="TusA-like_sf"/>
</dbReference>
<sequence length="80" mass="9063">MSAAQVHHLDVRGLEPPEPLEQALDALDRLGASDELCMLIEREPHPLYRMLAQNGYRHSTTSLPDFLYQVRIWRGPGDPA</sequence>
<dbReference type="InterPro" id="IPR018720">
    <property type="entry name" value="DUF2249"/>
</dbReference>
<feature type="domain" description="DUF2249" evidence="1">
    <location>
        <begin position="9"/>
        <end position="74"/>
    </location>
</feature>
<evidence type="ECO:0000313" key="2">
    <source>
        <dbReference type="EMBL" id="PWF46055.1"/>
    </source>
</evidence>